<evidence type="ECO:0000313" key="1">
    <source>
        <dbReference type="EMBL" id="KAK3259997.1"/>
    </source>
</evidence>
<gene>
    <name evidence="1" type="ORF">CYMTET_31029</name>
</gene>
<dbReference type="AlphaFoldDB" id="A0AAE0KTB4"/>
<reference evidence="1 2" key="1">
    <citation type="journal article" date="2015" name="Genome Biol. Evol.">
        <title>Comparative Genomics of a Bacterivorous Green Alga Reveals Evolutionary Causalities and Consequences of Phago-Mixotrophic Mode of Nutrition.</title>
        <authorList>
            <person name="Burns J.A."/>
            <person name="Paasch A."/>
            <person name="Narechania A."/>
            <person name="Kim E."/>
        </authorList>
    </citation>
    <scope>NUCLEOTIDE SEQUENCE [LARGE SCALE GENOMIC DNA]</scope>
    <source>
        <strain evidence="1 2">PLY_AMNH</strain>
    </source>
</reference>
<proteinExistence type="predicted"/>
<organism evidence="1 2">
    <name type="scientific">Cymbomonas tetramitiformis</name>
    <dbReference type="NCBI Taxonomy" id="36881"/>
    <lineage>
        <taxon>Eukaryota</taxon>
        <taxon>Viridiplantae</taxon>
        <taxon>Chlorophyta</taxon>
        <taxon>Pyramimonadophyceae</taxon>
        <taxon>Pyramimonadales</taxon>
        <taxon>Pyramimonadaceae</taxon>
        <taxon>Cymbomonas</taxon>
    </lineage>
</organism>
<name>A0AAE0KTB4_9CHLO</name>
<comment type="caution">
    <text evidence="1">The sequence shown here is derived from an EMBL/GenBank/DDBJ whole genome shotgun (WGS) entry which is preliminary data.</text>
</comment>
<accession>A0AAE0KTB4</accession>
<protein>
    <submittedName>
        <fullName evidence="1">Uncharacterized protein</fullName>
    </submittedName>
</protein>
<feature type="non-terminal residue" evidence="1">
    <location>
        <position position="1"/>
    </location>
</feature>
<dbReference type="EMBL" id="LGRX02018311">
    <property type="protein sequence ID" value="KAK3259997.1"/>
    <property type="molecule type" value="Genomic_DNA"/>
</dbReference>
<dbReference type="Proteomes" id="UP001190700">
    <property type="component" value="Unassembled WGS sequence"/>
</dbReference>
<sequence>LLEMHRKDEQRGAGTLGSLLELGEIDTTEQPTSWIQQASSWLAKATPKKPICGAERLINGLPNVVLIIADPELVMKAVSLLARSVMFLSREHQAQLGLNRLVSTLAAWPPACTSALLQRISQLIVPQECYMVSATFTPADAYQLARDALLIVDSLTRHEGARPFLDALAMSDKTVLIARLRHWTKEGRLLRDQLQLDPATPDVLCTLSDRLIWQLVNRCALDWVTLTGYTRPEFRTSPLAWAGQ</sequence>
<keyword evidence="2" id="KW-1185">Reference proteome</keyword>
<evidence type="ECO:0000313" key="2">
    <source>
        <dbReference type="Proteomes" id="UP001190700"/>
    </source>
</evidence>